<dbReference type="InterPro" id="IPR024445">
    <property type="entry name" value="Tnp_ISXO2-like"/>
</dbReference>
<gene>
    <name evidence="2" type="ORF">IP92_05834</name>
</gene>
<dbReference type="Proteomes" id="UP000315112">
    <property type="component" value="Unassembled WGS sequence"/>
</dbReference>
<proteinExistence type="predicted"/>
<organism evidence="2 3">
    <name type="scientific">Pseudoduganella flava</name>
    <dbReference type="NCBI Taxonomy" id="871742"/>
    <lineage>
        <taxon>Bacteria</taxon>
        <taxon>Pseudomonadati</taxon>
        <taxon>Pseudomonadota</taxon>
        <taxon>Betaproteobacteria</taxon>
        <taxon>Burkholderiales</taxon>
        <taxon>Oxalobacteraceae</taxon>
        <taxon>Telluria group</taxon>
        <taxon>Pseudoduganella</taxon>
    </lineage>
</organism>
<name>A0A562P8F2_9BURK</name>
<sequence>MDKPMDPGKFERFLGRLRRQLEKLTRQQVGRTQDEVAAYAARWQCLDIIEAFGRLRKKCPHCGHRRFHRHGYTSGLQRYRCLGCTHTFSALTNTPLLHLRRRDRWLPYLQCMLDTRTVRASATVVGIHRNTSFRWRHRFLNRVVHDRPIPLNGIVEADETYLLESQKGSRCLNRPARRRGGVAHSRGISKEHDCILVLRDRGGQTRDWWTGRGRVTSKQLSWALPAALDQDVVLVTDGAKAYRTFIAAYPFAHVPLNLAAGIRSRGPYHLQNVNNYHSRFKTWLRTFLGVASRYLPNYLGWRHALDGGRITTPAGLLKSALGLRTGKPASY</sequence>
<feature type="domain" description="ISXO2-like transposase" evidence="1">
    <location>
        <begin position="150"/>
        <end position="304"/>
    </location>
</feature>
<accession>A0A562P8F2</accession>
<reference evidence="2 3" key="1">
    <citation type="journal article" date="2015" name="Stand. Genomic Sci.">
        <title>Genomic Encyclopedia of Bacterial and Archaeal Type Strains, Phase III: the genomes of soil and plant-associated and newly described type strains.</title>
        <authorList>
            <person name="Whitman W.B."/>
            <person name="Woyke T."/>
            <person name="Klenk H.P."/>
            <person name="Zhou Y."/>
            <person name="Lilburn T.G."/>
            <person name="Beck B.J."/>
            <person name="De Vos P."/>
            <person name="Vandamme P."/>
            <person name="Eisen J.A."/>
            <person name="Garrity G."/>
            <person name="Hugenholtz P."/>
            <person name="Kyrpides N.C."/>
        </authorList>
    </citation>
    <scope>NUCLEOTIDE SEQUENCE [LARGE SCALE GENOMIC DNA]</scope>
    <source>
        <strain evidence="2 3">CGMCC 1.10685</strain>
    </source>
</reference>
<evidence type="ECO:0000259" key="1">
    <source>
        <dbReference type="SMART" id="SM01126"/>
    </source>
</evidence>
<comment type="caution">
    <text evidence="2">The sequence shown here is derived from an EMBL/GenBank/DDBJ whole genome shotgun (WGS) entry which is preliminary data.</text>
</comment>
<evidence type="ECO:0000313" key="2">
    <source>
        <dbReference type="EMBL" id="TWI40745.1"/>
    </source>
</evidence>
<dbReference type="NCBIfam" id="NF033547">
    <property type="entry name" value="transpos_IS1595"/>
    <property type="match status" value="1"/>
</dbReference>
<evidence type="ECO:0000313" key="3">
    <source>
        <dbReference type="Proteomes" id="UP000315112"/>
    </source>
</evidence>
<dbReference type="SMART" id="SM01126">
    <property type="entry name" value="DDE_Tnp_IS1595"/>
    <property type="match status" value="1"/>
</dbReference>
<dbReference type="AlphaFoldDB" id="A0A562P8F2"/>
<dbReference type="EMBL" id="VLKW01000020">
    <property type="protein sequence ID" value="TWI40745.1"/>
    <property type="molecule type" value="Genomic_DNA"/>
</dbReference>
<protein>
    <submittedName>
        <fullName evidence="2">Transposase-like protein</fullName>
    </submittedName>
</protein>
<dbReference type="Pfam" id="PF12762">
    <property type="entry name" value="DDE_Tnp_IS1595"/>
    <property type="match status" value="1"/>
</dbReference>